<dbReference type="Pfam" id="PF13649">
    <property type="entry name" value="Methyltransf_25"/>
    <property type="match status" value="1"/>
</dbReference>
<organism evidence="3 4">
    <name type="scientific">Gloeophyllum trabeum (strain ATCC 11539 / FP-39264 / Madison 617)</name>
    <name type="common">Brown rot fungus</name>
    <dbReference type="NCBI Taxonomy" id="670483"/>
    <lineage>
        <taxon>Eukaryota</taxon>
        <taxon>Fungi</taxon>
        <taxon>Dikarya</taxon>
        <taxon>Basidiomycota</taxon>
        <taxon>Agaricomycotina</taxon>
        <taxon>Agaricomycetes</taxon>
        <taxon>Gloeophyllales</taxon>
        <taxon>Gloeophyllaceae</taxon>
        <taxon>Gloeophyllum</taxon>
    </lineage>
</organism>
<gene>
    <name evidence="3" type="ORF">GLOTRDRAFT_59365</name>
</gene>
<dbReference type="OMA" id="RRHEWES"/>
<keyword evidence="4" id="KW-1185">Reference proteome</keyword>
<dbReference type="CDD" id="cd02440">
    <property type="entry name" value="AdoMet_MTases"/>
    <property type="match status" value="1"/>
</dbReference>
<dbReference type="EMBL" id="KB469300">
    <property type="protein sequence ID" value="EPQ56223.1"/>
    <property type="molecule type" value="Genomic_DNA"/>
</dbReference>
<dbReference type="AlphaFoldDB" id="S7QA34"/>
<dbReference type="RefSeq" id="XP_007864989.1">
    <property type="nucleotide sequence ID" value="XM_007866798.1"/>
</dbReference>
<dbReference type="PANTHER" id="PTHR43591:SF24">
    <property type="entry name" value="2-METHOXY-6-POLYPRENYL-1,4-BENZOQUINOL METHYLASE, MITOCHONDRIAL"/>
    <property type="match status" value="1"/>
</dbReference>
<dbReference type="HOGENOM" id="CLU_010595_9_3_1"/>
<evidence type="ECO:0000313" key="4">
    <source>
        <dbReference type="Proteomes" id="UP000030669"/>
    </source>
</evidence>
<dbReference type="Proteomes" id="UP000030669">
    <property type="component" value="Unassembled WGS sequence"/>
</dbReference>
<keyword evidence="3" id="KW-0489">Methyltransferase</keyword>
<dbReference type="Gene3D" id="3.40.50.150">
    <property type="entry name" value="Vaccinia Virus protein VP39"/>
    <property type="match status" value="1"/>
</dbReference>
<evidence type="ECO:0000256" key="1">
    <source>
        <dbReference type="SAM" id="MobiDB-lite"/>
    </source>
</evidence>
<dbReference type="PANTHER" id="PTHR43591">
    <property type="entry name" value="METHYLTRANSFERASE"/>
    <property type="match status" value="1"/>
</dbReference>
<keyword evidence="3" id="KW-0808">Transferase</keyword>
<feature type="domain" description="Methyltransferase" evidence="2">
    <location>
        <begin position="79"/>
        <end position="171"/>
    </location>
</feature>
<reference evidence="3 4" key="1">
    <citation type="journal article" date="2012" name="Science">
        <title>The Paleozoic origin of enzymatic lignin decomposition reconstructed from 31 fungal genomes.</title>
        <authorList>
            <person name="Floudas D."/>
            <person name="Binder M."/>
            <person name="Riley R."/>
            <person name="Barry K."/>
            <person name="Blanchette R.A."/>
            <person name="Henrissat B."/>
            <person name="Martinez A.T."/>
            <person name="Otillar R."/>
            <person name="Spatafora J.W."/>
            <person name="Yadav J.S."/>
            <person name="Aerts A."/>
            <person name="Benoit I."/>
            <person name="Boyd A."/>
            <person name="Carlson A."/>
            <person name="Copeland A."/>
            <person name="Coutinho P.M."/>
            <person name="de Vries R.P."/>
            <person name="Ferreira P."/>
            <person name="Findley K."/>
            <person name="Foster B."/>
            <person name="Gaskell J."/>
            <person name="Glotzer D."/>
            <person name="Gorecki P."/>
            <person name="Heitman J."/>
            <person name="Hesse C."/>
            <person name="Hori C."/>
            <person name="Igarashi K."/>
            <person name="Jurgens J.A."/>
            <person name="Kallen N."/>
            <person name="Kersten P."/>
            <person name="Kohler A."/>
            <person name="Kuees U."/>
            <person name="Kumar T.K.A."/>
            <person name="Kuo A."/>
            <person name="LaButti K."/>
            <person name="Larrondo L.F."/>
            <person name="Lindquist E."/>
            <person name="Ling A."/>
            <person name="Lombard V."/>
            <person name="Lucas S."/>
            <person name="Lundell T."/>
            <person name="Martin R."/>
            <person name="McLaughlin D.J."/>
            <person name="Morgenstern I."/>
            <person name="Morin E."/>
            <person name="Murat C."/>
            <person name="Nagy L.G."/>
            <person name="Nolan M."/>
            <person name="Ohm R.A."/>
            <person name="Patyshakuliyeva A."/>
            <person name="Rokas A."/>
            <person name="Ruiz-Duenas F.J."/>
            <person name="Sabat G."/>
            <person name="Salamov A."/>
            <person name="Samejima M."/>
            <person name="Schmutz J."/>
            <person name="Slot J.C."/>
            <person name="St John F."/>
            <person name="Stenlid J."/>
            <person name="Sun H."/>
            <person name="Sun S."/>
            <person name="Syed K."/>
            <person name="Tsang A."/>
            <person name="Wiebenga A."/>
            <person name="Young D."/>
            <person name="Pisabarro A."/>
            <person name="Eastwood D.C."/>
            <person name="Martin F."/>
            <person name="Cullen D."/>
            <person name="Grigoriev I.V."/>
            <person name="Hibbett D.S."/>
        </authorList>
    </citation>
    <scope>NUCLEOTIDE SEQUENCE [LARGE SCALE GENOMIC DNA]</scope>
    <source>
        <strain evidence="3 4">ATCC 11539</strain>
    </source>
</reference>
<feature type="region of interest" description="Disordered" evidence="1">
    <location>
        <begin position="1"/>
        <end position="23"/>
    </location>
</feature>
<protein>
    <submittedName>
        <fullName evidence="3">S-adenosyl-L-methionine-dependent methyltransferase</fullName>
    </submittedName>
</protein>
<dbReference type="GeneID" id="19307287"/>
<evidence type="ECO:0000259" key="2">
    <source>
        <dbReference type="Pfam" id="PF13649"/>
    </source>
</evidence>
<dbReference type="KEGG" id="gtr:GLOTRDRAFT_59365"/>
<name>S7QA34_GLOTA</name>
<dbReference type="eggNOG" id="ENOG502S8W5">
    <property type="taxonomic scope" value="Eukaryota"/>
</dbReference>
<accession>S7QA34</accession>
<sequence length="307" mass="34320">MSVATQRQGSSTDQASYNSCANPIQHRPRNYVSYPGSSYILPSDEDEQARLALQHRVLVRALGDRLVVAPITLTPGNHVLDCGTGSGIWLLDLASKVSPDVQLQGIDIEPRLFPTTRPENMQLQVGTATKLPEEWSNKFSLINQRLLIAALKSIEWPVVLKEIHRCLAEGGWVQLLEAKRWGAEGPHSVKHRQLLELLFSSRQLLIDCSVQLPKMLGEAAFQNVHVEEYRLPAGKWAGQEGIDVRDNFINVFRGMKTPILNAGGLGYVNSEEEYDQWMDDMAQEWDETEGTTVDICVCYAQKVPVEA</sequence>
<evidence type="ECO:0000313" key="3">
    <source>
        <dbReference type="EMBL" id="EPQ56223.1"/>
    </source>
</evidence>
<proteinExistence type="predicted"/>
<dbReference type="InterPro" id="IPR029063">
    <property type="entry name" value="SAM-dependent_MTases_sf"/>
</dbReference>
<dbReference type="SUPFAM" id="SSF53335">
    <property type="entry name" value="S-adenosyl-L-methionine-dependent methyltransferases"/>
    <property type="match status" value="1"/>
</dbReference>
<dbReference type="GO" id="GO:0008168">
    <property type="term" value="F:methyltransferase activity"/>
    <property type="evidence" value="ECO:0007669"/>
    <property type="project" value="UniProtKB-KW"/>
</dbReference>
<dbReference type="GO" id="GO:0032259">
    <property type="term" value="P:methylation"/>
    <property type="evidence" value="ECO:0007669"/>
    <property type="project" value="UniProtKB-KW"/>
</dbReference>
<feature type="compositionally biased region" description="Polar residues" evidence="1">
    <location>
        <begin position="1"/>
        <end position="22"/>
    </location>
</feature>
<dbReference type="InterPro" id="IPR041698">
    <property type="entry name" value="Methyltransf_25"/>
</dbReference>
<dbReference type="OrthoDB" id="184880at2759"/>